<accession>B9KXY5</accession>
<proteinExistence type="predicted"/>
<organism evidence="1 2">
    <name type="scientific">Thermomicrobium roseum (strain ATCC 27502 / DSM 5159 / P-2)</name>
    <dbReference type="NCBI Taxonomy" id="309801"/>
    <lineage>
        <taxon>Bacteria</taxon>
        <taxon>Pseudomonadati</taxon>
        <taxon>Thermomicrobiota</taxon>
        <taxon>Thermomicrobia</taxon>
        <taxon>Thermomicrobiales</taxon>
        <taxon>Thermomicrobiaceae</taxon>
        <taxon>Thermomicrobium</taxon>
    </lineage>
</organism>
<sequence length="119" mass="13549">MISLCHPIRRYPVAFWQVTWLARIEAARAAQLLRDHYPAVFGRARLRRLGYPGIRQTRTIVGEYMLTVEDVLAGRRFPDAIARVAWPIELLTQRRATIGSHSRTVTFTPSPIAPCSHPS</sequence>
<evidence type="ECO:0000313" key="1">
    <source>
        <dbReference type="EMBL" id="ACM05857.1"/>
    </source>
</evidence>
<protein>
    <submittedName>
        <fullName evidence="1">Putative membrane protein</fullName>
    </submittedName>
</protein>
<gene>
    <name evidence="1" type="ordered locus">trd_0327</name>
</gene>
<evidence type="ECO:0000313" key="2">
    <source>
        <dbReference type="Proteomes" id="UP000000447"/>
    </source>
</evidence>
<keyword evidence="2" id="KW-1185">Reference proteome</keyword>
<dbReference type="Pfam" id="PF12831">
    <property type="entry name" value="FAD_oxidored"/>
    <property type="match status" value="1"/>
</dbReference>
<dbReference type="AlphaFoldDB" id="B9KXY5"/>
<dbReference type="EMBL" id="CP001275">
    <property type="protein sequence ID" value="ACM05857.1"/>
    <property type="molecule type" value="Genomic_DNA"/>
</dbReference>
<dbReference type="STRING" id="309801.trd_0327"/>
<dbReference type="Proteomes" id="UP000000447">
    <property type="component" value="Chromosome"/>
</dbReference>
<dbReference type="KEGG" id="tro:trd_0327"/>
<dbReference type="HOGENOM" id="CLU_2060340_0_0_0"/>
<dbReference type="eggNOG" id="COG0654">
    <property type="taxonomic scope" value="Bacteria"/>
</dbReference>
<name>B9KXY5_THERP</name>
<reference evidence="1 2" key="1">
    <citation type="journal article" date="2009" name="PLoS ONE">
        <title>Complete genome sequence of the aerobic CO-oxidizing thermophile Thermomicrobium roseum.</title>
        <authorList>
            <person name="Wu D."/>
            <person name="Raymond J."/>
            <person name="Wu M."/>
            <person name="Chatterji S."/>
            <person name="Ren Q."/>
            <person name="Graham J.E."/>
            <person name="Bryant D.A."/>
            <person name="Robb F."/>
            <person name="Colman A."/>
            <person name="Tallon L.J."/>
            <person name="Badger J.H."/>
            <person name="Madupu R."/>
            <person name="Ward N.L."/>
            <person name="Eisen J.A."/>
        </authorList>
    </citation>
    <scope>NUCLEOTIDE SEQUENCE [LARGE SCALE GENOMIC DNA]</scope>
    <source>
        <strain evidence="2">ATCC 27502 / DSM 5159 / P-2</strain>
    </source>
</reference>